<organism evidence="1 2">
    <name type="scientific">Desulfofundulus thermosubterraneus DSM 16057</name>
    <dbReference type="NCBI Taxonomy" id="1121432"/>
    <lineage>
        <taxon>Bacteria</taxon>
        <taxon>Bacillati</taxon>
        <taxon>Bacillota</taxon>
        <taxon>Clostridia</taxon>
        <taxon>Eubacteriales</taxon>
        <taxon>Peptococcaceae</taxon>
        <taxon>Desulfofundulus</taxon>
    </lineage>
</organism>
<accession>A0A1M6MPG0</accession>
<dbReference type="AlphaFoldDB" id="A0A1M6MPG0"/>
<evidence type="ECO:0000313" key="2">
    <source>
        <dbReference type="Proteomes" id="UP000184529"/>
    </source>
</evidence>
<evidence type="ECO:0000313" key="1">
    <source>
        <dbReference type="EMBL" id="SHJ85260.1"/>
    </source>
</evidence>
<dbReference type="Proteomes" id="UP000184529">
    <property type="component" value="Unassembled WGS sequence"/>
</dbReference>
<keyword evidence="2" id="KW-1185">Reference proteome</keyword>
<dbReference type="OrthoDB" id="1631118at2"/>
<sequence length="108" mass="11779">MEISGRRIWQVAAGDSERNYAKLCLEWDVILNGPGSEGPWPDCAGALRSGWGLSCKLADLERFCEEVKEGDLVVLRVGTAEVYWVGEVVGGYIWHEESATLTAGTCST</sequence>
<proteinExistence type="predicted"/>
<protein>
    <submittedName>
        <fullName evidence="1">Uncharacterized protein</fullName>
    </submittedName>
</protein>
<name>A0A1M6MPG0_9FIRM</name>
<reference evidence="2" key="1">
    <citation type="submission" date="2016-11" db="EMBL/GenBank/DDBJ databases">
        <authorList>
            <person name="Varghese N."/>
            <person name="Submissions S."/>
        </authorList>
    </citation>
    <scope>NUCLEOTIDE SEQUENCE [LARGE SCALE GENOMIC DNA]</scope>
    <source>
        <strain evidence="2">DSM 16057</strain>
    </source>
</reference>
<gene>
    <name evidence="1" type="ORF">SAMN02745219_03491</name>
</gene>
<dbReference type="EMBL" id="FQZM01000077">
    <property type="protein sequence ID" value="SHJ85260.1"/>
    <property type="molecule type" value="Genomic_DNA"/>
</dbReference>
<dbReference type="RefSeq" id="WP_072871589.1">
    <property type="nucleotide sequence ID" value="NZ_FQZM01000077.1"/>
</dbReference>